<evidence type="ECO:0000313" key="7">
    <source>
        <dbReference type="EMBL" id="OGC59791.1"/>
    </source>
</evidence>
<evidence type="ECO:0000256" key="3">
    <source>
        <dbReference type="ARBA" id="ARBA00023274"/>
    </source>
</evidence>
<dbReference type="AlphaFoldDB" id="A0A1F4VRG7"/>
<dbReference type="Gene3D" id="3.30.230.10">
    <property type="match status" value="1"/>
</dbReference>
<dbReference type="Pfam" id="PF00380">
    <property type="entry name" value="Ribosomal_S9"/>
    <property type="match status" value="1"/>
</dbReference>
<dbReference type="Proteomes" id="UP000178964">
    <property type="component" value="Unassembled WGS sequence"/>
</dbReference>
<evidence type="ECO:0000313" key="8">
    <source>
        <dbReference type="Proteomes" id="UP000178964"/>
    </source>
</evidence>
<dbReference type="InterPro" id="IPR000754">
    <property type="entry name" value="Ribosomal_uS9"/>
</dbReference>
<dbReference type="InterPro" id="IPR020574">
    <property type="entry name" value="Ribosomal_uS9_CS"/>
</dbReference>
<dbReference type="FunFam" id="3.30.230.10:FF:000001">
    <property type="entry name" value="30S ribosomal protein S9"/>
    <property type="match status" value="1"/>
</dbReference>
<dbReference type="NCBIfam" id="NF001099">
    <property type="entry name" value="PRK00132.1"/>
    <property type="match status" value="1"/>
</dbReference>
<sequence>MATKKEAKVETAKFYSATGRRKRSTATIHLFEGKGDLTVNDKPIGDYFAGTIKEMDYSSPMKALGLETSFFGTIKVRGGGTTGQLGAVRLAIARAILKFDESHRPVLRKRGLLTRDPREVERKKYNLHKARKAHQYSKR</sequence>
<keyword evidence="3 5" id="KW-0687">Ribonucleoprotein</keyword>
<protein>
    <recommendedName>
        <fullName evidence="4 5">Small ribosomal subunit protein uS9</fullName>
    </recommendedName>
</protein>
<dbReference type="InterPro" id="IPR014721">
    <property type="entry name" value="Ribsml_uS5_D2-typ_fold_subgr"/>
</dbReference>
<dbReference type="InterPro" id="IPR023035">
    <property type="entry name" value="Ribosomal_uS9_bac/plastid"/>
</dbReference>
<dbReference type="PANTHER" id="PTHR21569">
    <property type="entry name" value="RIBOSOMAL PROTEIN S9"/>
    <property type="match status" value="1"/>
</dbReference>
<proteinExistence type="inferred from homology"/>
<evidence type="ECO:0000256" key="2">
    <source>
        <dbReference type="ARBA" id="ARBA00022980"/>
    </source>
</evidence>
<dbReference type="GO" id="GO:0003735">
    <property type="term" value="F:structural constituent of ribosome"/>
    <property type="evidence" value="ECO:0007669"/>
    <property type="project" value="InterPro"/>
</dbReference>
<dbReference type="GO" id="GO:0015935">
    <property type="term" value="C:small ribosomal subunit"/>
    <property type="evidence" value="ECO:0007669"/>
    <property type="project" value="UniProtKB-ARBA"/>
</dbReference>
<dbReference type="PROSITE" id="PS00360">
    <property type="entry name" value="RIBOSOMAL_S9"/>
    <property type="match status" value="1"/>
</dbReference>
<accession>A0A1F4VRG7</accession>
<dbReference type="SUPFAM" id="SSF54211">
    <property type="entry name" value="Ribosomal protein S5 domain 2-like"/>
    <property type="match status" value="1"/>
</dbReference>
<dbReference type="PANTHER" id="PTHR21569:SF1">
    <property type="entry name" value="SMALL RIBOSOMAL SUBUNIT PROTEIN US9M"/>
    <property type="match status" value="1"/>
</dbReference>
<dbReference type="STRING" id="1802627.A3A70_01250"/>
<dbReference type="GO" id="GO:0003723">
    <property type="term" value="F:RNA binding"/>
    <property type="evidence" value="ECO:0007669"/>
    <property type="project" value="TreeGrafter"/>
</dbReference>
<evidence type="ECO:0000256" key="5">
    <source>
        <dbReference type="HAMAP-Rule" id="MF_00532"/>
    </source>
</evidence>
<reference evidence="7 8" key="1">
    <citation type="journal article" date="2016" name="Nat. Commun.">
        <title>Thousands of microbial genomes shed light on interconnected biogeochemical processes in an aquifer system.</title>
        <authorList>
            <person name="Anantharaman K."/>
            <person name="Brown C.T."/>
            <person name="Hug L.A."/>
            <person name="Sharon I."/>
            <person name="Castelle C.J."/>
            <person name="Probst A.J."/>
            <person name="Thomas B.C."/>
            <person name="Singh A."/>
            <person name="Wilkins M.J."/>
            <person name="Karaoz U."/>
            <person name="Brodie E.L."/>
            <person name="Williams K.H."/>
            <person name="Hubbard S.S."/>
            <person name="Banfield J.F."/>
        </authorList>
    </citation>
    <scope>NUCLEOTIDE SEQUENCE [LARGE SCALE GENOMIC DNA]</scope>
</reference>
<comment type="similarity">
    <text evidence="1 5 6">Belongs to the universal ribosomal protein uS9 family.</text>
</comment>
<keyword evidence="2 5" id="KW-0689">Ribosomal protein</keyword>
<organism evidence="7 8">
    <name type="scientific">candidate division WWE3 bacterium RIFCSPLOWO2_01_FULL_42_11</name>
    <dbReference type="NCBI Taxonomy" id="1802627"/>
    <lineage>
        <taxon>Bacteria</taxon>
        <taxon>Katanobacteria</taxon>
    </lineage>
</organism>
<dbReference type="EMBL" id="MEVK01000008">
    <property type="protein sequence ID" value="OGC59791.1"/>
    <property type="molecule type" value="Genomic_DNA"/>
</dbReference>
<dbReference type="GO" id="GO:0005737">
    <property type="term" value="C:cytoplasm"/>
    <property type="evidence" value="ECO:0007669"/>
    <property type="project" value="UniProtKB-ARBA"/>
</dbReference>
<dbReference type="GO" id="GO:0006412">
    <property type="term" value="P:translation"/>
    <property type="evidence" value="ECO:0007669"/>
    <property type="project" value="UniProtKB-UniRule"/>
</dbReference>
<dbReference type="HAMAP" id="MF_00532_B">
    <property type="entry name" value="Ribosomal_uS9_B"/>
    <property type="match status" value="1"/>
</dbReference>
<gene>
    <name evidence="5" type="primary">rpsI</name>
    <name evidence="7" type="ORF">A3A70_01250</name>
</gene>
<comment type="caution">
    <text evidence="7">The sequence shown here is derived from an EMBL/GenBank/DDBJ whole genome shotgun (WGS) entry which is preliminary data.</text>
</comment>
<evidence type="ECO:0000256" key="1">
    <source>
        <dbReference type="ARBA" id="ARBA00005251"/>
    </source>
</evidence>
<evidence type="ECO:0000256" key="4">
    <source>
        <dbReference type="ARBA" id="ARBA00035259"/>
    </source>
</evidence>
<dbReference type="InterPro" id="IPR020568">
    <property type="entry name" value="Ribosomal_Su5_D2-typ_SF"/>
</dbReference>
<evidence type="ECO:0000256" key="6">
    <source>
        <dbReference type="RuleBase" id="RU003815"/>
    </source>
</evidence>
<name>A0A1F4VRG7_UNCKA</name>